<feature type="transmembrane region" description="Helical" evidence="1">
    <location>
        <begin position="220"/>
        <end position="244"/>
    </location>
</feature>
<organism evidence="2 3">
    <name type="scientific">Thioclava sediminum</name>
    <dbReference type="NCBI Taxonomy" id="1915319"/>
    <lineage>
        <taxon>Bacteria</taxon>
        <taxon>Pseudomonadati</taxon>
        <taxon>Pseudomonadota</taxon>
        <taxon>Alphaproteobacteria</taxon>
        <taxon>Rhodobacterales</taxon>
        <taxon>Paracoccaceae</taxon>
        <taxon>Thioclava</taxon>
    </lineage>
</organism>
<feature type="transmembrane region" description="Helical" evidence="1">
    <location>
        <begin position="251"/>
        <end position="269"/>
    </location>
</feature>
<feature type="transmembrane region" description="Helical" evidence="1">
    <location>
        <begin position="130"/>
        <end position="152"/>
    </location>
</feature>
<keyword evidence="1" id="KW-0812">Transmembrane</keyword>
<evidence type="ECO:0000256" key="1">
    <source>
        <dbReference type="SAM" id="Phobius"/>
    </source>
</evidence>
<feature type="transmembrane region" description="Helical" evidence="1">
    <location>
        <begin position="275"/>
        <end position="294"/>
    </location>
</feature>
<evidence type="ECO:0000313" key="2">
    <source>
        <dbReference type="EMBL" id="OOY23932.1"/>
    </source>
</evidence>
<dbReference type="SUPFAM" id="SSF103481">
    <property type="entry name" value="Multidrug resistance efflux transporter EmrE"/>
    <property type="match status" value="2"/>
</dbReference>
<comment type="caution">
    <text evidence="2">The sequence shown here is derived from an EMBL/GenBank/DDBJ whole genome shotgun (WGS) entry which is preliminary data.</text>
</comment>
<accession>A0ABX3MW57</accession>
<reference evidence="2 3" key="1">
    <citation type="submission" date="2016-11" db="EMBL/GenBank/DDBJ databases">
        <title>A multilocus sequence analysis scheme for characterization of bacteria in the genus Thioclava.</title>
        <authorList>
            <person name="Liu Y."/>
            <person name="Shao Z."/>
        </authorList>
    </citation>
    <scope>NUCLEOTIDE SEQUENCE [LARGE SCALE GENOMIC DNA]</scope>
    <source>
        <strain evidence="2 3">TAW-CT134</strain>
    </source>
</reference>
<keyword evidence="1" id="KW-1133">Transmembrane helix</keyword>
<feature type="transmembrane region" description="Helical" evidence="1">
    <location>
        <begin position="188"/>
        <end position="208"/>
    </location>
</feature>
<evidence type="ECO:0000313" key="3">
    <source>
        <dbReference type="Proteomes" id="UP000190787"/>
    </source>
</evidence>
<feature type="transmembrane region" description="Helical" evidence="1">
    <location>
        <begin position="158"/>
        <end position="176"/>
    </location>
</feature>
<proteinExistence type="predicted"/>
<feature type="transmembrane region" description="Helical" evidence="1">
    <location>
        <begin position="12"/>
        <end position="33"/>
    </location>
</feature>
<keyword evidence="3" id="KW-1185">Reference proteome</keyword>
<keyword evidence="1" id="KW-0472">Membrane</keyword>
<dbReference type="EMBL" id="MPZV01000002">
    <property type="protein sequence ID" value="OOY23932.1"/>
    <property type="molecule type" value="Genomic_DNA"/>
</dbReference>
<feature type="transmembrane region" description="Helical" evidence="1">
    <location>
        <begin position="101"/>
        <end position="123"/>
    </location>
</feature>
<protein>
    <submittedName>
        <fullName evidence="2">EamA family transporter</fullName>
    </submittedName>
</protein>
<feature type="transmembrane region" description="Helical" evidence="1">
    <location>
        <begin position="45"/>
        <end position="65"/>
    </location>
</feature>
<sequence>MGRTDQRVSEARVTLIASAITLITGALWGLYWLPVRALDGHGLAGAWGTVAITLVACVALAPIAWTKRYELATATPAALISVALGGAAFALYSIGFLYGRVALVILLWFLTPVWSVLIGRFVLGWPVSRLRLAAIVIGLAGLGLMLGASGGLPLPSSLGEWMTLVGGVIWSVATTGMRTRSTLSPGPATFVFALGAALTALCLAPFLAPLPSSGVDWAASVGLIGAAGVFWWGAATAGLMWATVRLEPARIGILLMSEVLVGAVSAALIAGERLAALEIAGGALVLGAGLLEVWPARATQRPA</sequence>
<name>A0ABX3MW57_9RHOB</name>
<dbReference type="InterPro" id="IPR037185">
    <property type="entry name" value="EmrE-like"/>
</dbReference>
<gene>
    <name evidence="2" type="ORF">BMI91_07540</name>
</gene>
<dbReference type="Proteomes" id="UP000190787">
    <property type="component" value="Unassembled WGS sequence"/>
</dbReference>
<feature type="transmembrane region" description="Helical" evidence="1">
    <location>
        <begin position="77"/>
        <end position="95"/>
    </location>
</feature>